<name>A0A432D264_9VIBR</name>
<dbReference type="EC" id="2.7.7.65" evidence="1"/>
<dbReference type="CDD" id="cd01949">
    <property type="entry name" value="GGDEF"/>
    <property type="match status" value="1"/>
</dbReference>
<dbReference type="GO" id="GO:0005886">
    <property type="term" value="C:plasma membrane"/>
    <property type="evidence" value="ECO:0007669"/>
    <property type="project" value="TreeGrafter"/>
</dbReference>
<feature type="transmembrane region" description="Helical" evidence="3">
    <location>
        <begin position="6"/>
        <end position="27"/>
    </location>
</feature>
<gene>
    <name evidence="5" type="ORF">EJ063_04385</name>
</gene>
<dbReference type="Gene3D" id="3.30.70.270">
    <property type="match status" value="1"/>
</dbReference>
<dbReference type="OrthoDB" id="5809416at2"/>
<sequence length="588" mass="66920">MALPKLLIRTLRPYIILLVLGMIYAAYQQLNKSEQSAYQQSFSNLKTASELIFSQVGAAASQLYLLDDSASISDFDNSAKNILQLTPIYSDIIYVNNETHQYRSVLLNPTDSEQHSEMSWHPLNSITSKLAVSSVYEKIPDVWVFAVKYIQESGNEIWIEFNLKYATQSLRGLKTLDHGYVFVVDGTTGRLVFHPDPSRIGSPSVSYHAGISELIETGLRFGKYEYYYKSQFKMSVFDGDNPINWVFISGTDRSDILSTSYQFSLTAIVIGSLLFLAVAINYLTYQLNQNLADLNSREDLADFKHKLRDILDRFCHHNGVQLCFYDADYGHFTTIDYHGNSNIVLKDKDLAKHFSPSSLSYTGKRYADPLAKKLQINSRHYTIPLFDKESLIAVIYMKATFPTYRSILRMIRDYSEVALTNLMLHKKLRSKDVMTHLDNKLTLRDKIDANIDKEGTYLAILDIDHFKRINDNQGHLVGDQVITHVADLMKKCFPKPNSLSLARFGGEEFCILFRANDENDAYEQCEMFRHLVEKSKIVVDDMPVQYTVSIGITSNTISQNIAIGRADKALYQAKGLGRNQVVLNTFQA</sequence>
<dbReference type="NCBIfam" id="TIGR00254">
    <property type="entry name" value="GGDEF"/>
    <property type="match status" value="1"/>
</dbReference>
<dbReference type="GO" id="GO:0052621">
    <property type="term" value="F:diguanylate cyclase activity"/>
    <property type="evidence" value="ECO:0007669"/>
    <property type="project" value="UniProtKB-EC"/>
</dbReference>
<evidence type="ECO:0000256" key="3">
    <source>
        <dbReference type="SAM" id="Phobius"/>
    </source>
</evidence>
<dbReference type="Proteomes" id="UP000268973">
    <property type="component" value="Unassembled WGS sequence"/>
</dbReference>
<keyword evidence="3" id="KW-0812">Transmembrane</keyword>
<dbReference type="PANTHER" id="PTHR45138">
    <property type="entry name" value="REGULATORY COMPONENTS OF SENSORY TRANSDUCTION SYSTEM"/>
    <property type="match status" value="1"/>
</dbReference>
<reference evidence="5 6" key="1">
    <citation type="submission" date="2018-12" db="EMBL/GenBank/DDBJ databases">
        <title>Vibrio sp. isolated from China Sea.</title>
        <authorList>
            <person name="Li Y."/>
        </authorList>
    </citation>
    <scope>NUCLEOTIDE SEQUENCE [LARGE SCALE GENOMIC DNA]</scope>
    <source>
        <strain evidence="5 6">BEI207</strain>
    </source>
</reference>
<keyword evidence="3" id="KW-1133">Transmembrane helix</keyword>
<dbReference type="Pfam" id="PF00990">
    <property type="entry name" value="GGDEF"/>
    <property type="match status" value="1"/>
</dbReference>
<dbReference type="InterPro" id="IPR000160">
    <property type="entry name" value="GGDEF_dom"/>
</dbReference>
<proteinExistence type="predicted"/>
<dbReference type="InterPro" id="IPR050469">
    <property type="entry name" value="Diguanylate_Cyclase"/>
</dbReference>
<accession>A0A432D264</accession>
<dbReference type="GO" id="GO:0043709">
    <property type="term" value="P:cell adhesion involved in single-species biofilm formation"/>
    <property type="evidence" value="ECO:0007669"/>
    <property type="project" value="TreeGrafter"/>
</dbReference>
<organism evidence="5 6">
    <name type="scientific">Vibrio aquaticus</name>
    <dbReference type="NCBI Taxonomy" id="2496559"/>
    <lineage>
        <taxon>Bacteria</taxon>
        <taxon>Pseudomonadati</taxon>
        <taxon>Pseudomonadota</taxon>
        <taxon>Gammaproteobacteria</taxon>
        <taxon>Vibrionales</taxon>
        <taxon>Vibrionaceae</taxon>
        <taxon>Vibrio</taxon>
    </lineage>
</organism>
<keyword evidence="3" id="KW-0472">Membrane</keyword>
<feature type="domain" description="GGDEF" evidence="4">
    <location>
        <begin position="454"/>
        <end position="586"/>
    </location>
</feature>
<evidence type="ECO:0000313" key="6">
    <source>
        <dbReference type="Proteomes" id="UP000268973"/>
    </source>
</evidence>
<comment type="catalytic activity">
    <reaction evidence="2">
        <text>2 GTP = 3',3'-c-di-GMP + 2 diphosphate</text>
        <dbReference type="Rhea" id="RHEA:24898"/>
        <dbReference type="ChEBI" id="CHEBI:33019"/>
        <dbReference type="ChEBI" id="CHEBI:37565"/>
        <dbReference type="ChEBI" id="CHEBI:58805"/>
        <dbReference type="EC" id="2.7.7.65"/>
    </reaction>
</comment>
<dbReference type="PROSITE" id="PS50887">
    <property type="entry name" value="GGDEF"/>
    <property type="match status" value="1"/>
</dbReference>
<dbReference type="AlphaFoldDB" id="A0A432D264"/>
<dbReference type="SUPFAM" id="SSF55073">
    <property type="entry name" value="Nucleotide cyclase"/>
    <property type="match status" value="1"/>
</dbReference>
<dbReference type="GO" id="GO:1902201">
    <property type="term" value="P:negative regulation of bacterial-type flagellum-dependent cell motility"/>
    <property type="evidence" value="ECO:0007669"/>
    <property type="project" value="TreeGrafter"/>
</dbReference>
<dbReference type="Gene3D" id="3.30.450.20">
    <property type="entry name" value="PAS domain"/>
    <property type="match status" value="1"/>
</dbReference>
<dbReference type="SMART" id="SM00267">
    <property type="entry name" value="GGDEF"/>
    <property type="match status" value="1"/>
</dbReference>
<evidence type="ECO:0000256" key="1">
    <source>
        <dbReference type="ARBA" id="ARBA00012528"/>
    </source>
</evidence>
<dbReference type="PANTHER" id="PTHR45138:SF9">
    <property type="entry name" value="DIGUANYLATE CYCLASE DGCM-RELATED"/>
    <property type="match status" value="1"/>
</dbReference>
<dbReference type="EMBL" id="RXZH01000001">
    <property type="protein sequence ID" value="RTZ18033.1"/>
    <property type="molecule type" value="Genomic_DNA"/>
</dbReference>
<evidence type="ECO:0000259" key="4">
    <source>
        <dbReference type="PROSITE" id="PS50887"/>
    </source>
</evidence>
<dbReference type="InterPro" id="IPR029787">
    <property type="entry name" value="Nucleotide_cyclase"/>
</dbReference>
<protein>
    <recommendedName>
        <fullName evidence="1">diguanylate cyclase</fullName>
        <ecNumber evidence="1">2.7.7.65</ecNumber>
    </recommendedName>
</protein>
<keyword evidence="6" id="KW-1185">Reference proteome</keyword>
<feature type="transmembrane region" description="Helical" evidence="3">
    <location>
        <begin position="263"/>
        <end position="285"/>
    </location>
</feature>
<comment type="caution">
    <text evidence="5">The sequence shown here is derived from an EMBL/GenBank/DDBJ whole genome shotgun (WGS) entry which is preliminary data.</text>
</comment>
<evidence type="ECO:0000313" key="5">
    <source>
        <dbReference type="EMBL" id="RTZ18033.1"/>
    </source>
</evidence>
<dbReference type="InterPro" id="IPR043128">
    <property type="entry name" value="Rev_trsase/Diguanyl_cyclase"/>
</dbReference>
<evidence type="ECO:0000256" key="2">
    <source>
        <dbReference type="ARBA" id="ARBA00034247"/>
    </source>
</evidence>